<dbReference type="GO" id="GO:0005543">
    <property type="term" value="F:phospholipid binding"/>
    <property type="evidence" value="ECO:0007669"/>
    <property type="project" value="TreeGrafter"/>
</dbReference>
<comment type="catalytic activity">
    <reaction evidence="13">
        <text>1-hexadecanoyl-2-(5Z,8Z,11Z,14Z-eicosatetraenoyl)-sn-glycero-3-phosphocholine + H2O = 1-hexadecanoyl-sn-glycero-3-phosphocholine + (5Z,8Z,11Z,14Z)-eicosatetraenoate + H(+)</text>
        <dbReference type="Rhea" id="RHEA:40427"/>
        <dbReference type="ChEBI" id="CHEBI:15377"/>
        <dbReference type="ChEBI" id="CHEBI:15378"/>
        <dbReference type="ChEBI" id="CHEBI:32395"/>
        <dbReference type="ChEBI" id="CHEBI:72998"/>
        <dbReference type="ChEBI" id="CHEBI:73003"/>
    </reaction>
    <physiologicalReaction direction="left-to-right" evidence="13">
        <dbReference type="Rhea" id="RHEA:40428"/>
    </physiologicalReaction>
</comment>
<comment type="catalytic activity">
    <reaction evidence="15">
        <text>1-hexadecanoyl-2-(9Z,12Z-octadecadienoyl)-sn-glycero-3-phosphoethanolamine + H2O = 1-hexadecanoyl-sn-glycero-3-phosphoethanolamine + (9Z,12Z)-octadecadienoate + H(+)</text>
        <dbReference type="Rhea" id="RHEA:40815"/>
        <dbReference type="ChEBI" id="CHEBI:15377"/>
        <dbReference type="ChEBI" id="CHEBI:15378"/>
        <dbReference type="ChEBI" id="CHEBI:30245"/>
        <dbReference type="ChEBI" id="CHEBI:73004"/>
        <dbReference type="ChEBI" id="CHEBI:73008"/>
    </reaction>
    <physiologicalReaction direction="left-to-right" evidence="15">
        <dbReference type="Rhea" id="RHEA:40816"/>
    </physiologicalReaction>
</comment>
<dbReference type="CTD" id="5319"/>
<evidence type="ECO:0000256" key="6">
    <source>
        <dbReference type="ARBA" id="ARBA00022837"/>
    </source>
</evidence>
<dbReference type="InterPro" id="IPR001211">
    <property type="entry name" value="PLA2"/>
</dbReference>
<comment type="cofactor">
    <cofactor evidence="17">
        <name>Ca(2+)</name>
        <dbReference type="ChEBI" id="CHEBI:29108"/>
    </cofactor>
    <text evidence="17">Binds 1 Ca(2+) ion per subunit.</text>
</comment>
<dbReference type="GO" id="GO:0005509">
    <property type="term" value="F:calcium ion binding"/>
    <property type="evidence" value="ECO:0007669"/>
    <property type="project" value="InterPro"/>
</dbReference>
<comment type="catalytic activity">
    <reaction evidence="14">
        <text>1-hexadecanoyl-2-(9Z-octadecenoyl)-sn-glycero-3-phosphocholine + H2O = 1-hexadecanoyl-sn-glycero-3-phosphocholine + (9Z)-octadecenoate + H(+)</text>
        <dbReference type="Rhea" id="RHEA:38779"/>
        <dbReference type="ChEBI" id="CHEBI:15377"/>
        <dbReference type="ChEBI" id="CHEBI:15378"/>
        <dbReference type="ChEBI" id="CHEBI:30823"/>
        <dbReference type="ChEBI" id="CHEBI:72998"/>
        <dbReference type="ChEBI" id="CHEBI:73001"/>
    </reaction>
    <physiologicalReaction direction="left-to-right" evidence="14">
        <dbReference type="Rhea" id="RHEA:38780"/>
    </physiologicalReaction>
</comment>
<comment type="catalytic activity">
    <reaction evidence="9">
        <text>N,1-dihexadecanoyl-2-(9Z,12Z-octadecadienoyl)-sn-glycero-3-phosphoethanolamine + H2O = N,1-dihexadecanoyl-sn-glycero-3-phosphoethanolamine + (9Z,12Z)-octadecadienoate + H(+)</text>
        <dbReference type="Rhea" id="RHEA:56424"/>
        <dbReference type="ChEBI" id="CHEBI:15377"/>
        <dbReference type="ChEBI" id="CHEBI:15378"/>
        <dbReference type="ChEBI" id="CHEBI:30245"/>
        <dbReference type="ChEBI" id="CHEBI:85334"/>
        <dbReference type="ChEBI" id="CHEBI:85335"/>
    </reaction>
    <physiologicalReaction direction="left-to-right" evidence="9">
        <dbReference type="Rhea" id="RHEA:56425"/>
    </physiologicalReaction>
</comment>
<dbReference type="GO" id="GO:0006644">
    <property type="term" value="P:phospholipid metabolic process"/>
    <property type="evidence" value="ECO:0007669"/>
    <property type="project" value="InterPro"/>
</dbReference>
<evidence type="ECO:0000256" key="3">
    <source>
        <dbReference type="ARBA" id="ARBA00022525"/>
    </source>
</evidence>
<feature type="binding site" evidence="17">
    <location>
        <position position="66"/>
    </location>
    <ligand>
        <name>Ca(2+)</name>
        <dbReference type="ChEBI" id="CHEBI:29108"/>
    </ligand>
</feature>
<evidence type="ECO:0000256" key="10">
    <source>
        <dbReference type="ARBA" id="ARBA00048015"/>
    </source>
</evidence>
<evidence type="ECO:0000256" key="15">
    <source>
        <dbReference type="ARBA" id="ARBA00049039"/>
    </source>
</evidence>
<dbReference type="Pfam" id="PF00068">
    <property type="entry name" value="Phospholip_A2_1"/>
    <property type="match status" value="1"/>
</dbReference>
<dbReference type="OrthoDB" id="5841574at2759"/>
<evidence type="ECO:0000256" key="14">
    <source>
        <dbReference type="ARBA" id="ARBA00048699"/>
    </source>
</evidence>
<evidence type="ECO:0000256" key="7">
    <source>
        <dbReference type="ARBA" id="ARBA00023098"/>
    </source>
</evidence>
<evidence type="ECO:0000256" key="2">
    <source>
        <dbReference type="ARBA" id="ARBA00013278"/>
    </source>
</evidence>
<dbReference type="GO" id="GO:0048146">
    <property type="term" value="P:positive regulation of fibroblast proliferation"/>
    <property type="evidence" value="ECO:0007669"/>
    <property type="project" value="TreeGrafter"/>
</dbReference>
<comment type="catalytic activity">
    <reaction evidence="20">
        <text>a 1,2-diacyl-sn-glycero-3-phosphocholine + H2O = a 1-acyl-sn-glycero-3-phosphocholine + a fatty acid + H(+)</text>
        <dbReference type="Rhea" id="RHEA:15801"/>
        <dbReference type="ChEBI" id="CHEBI:15377"/>
        <dbReference type="ChEBI" id="CHEBI:15378"/>
        <dbReference type="ChEBI" id="CHEBI:28868"/>
        <dbReference type="ChEBI" id="CHEBI:57643"/>
        <dbReference type="ChEBI" id="CHEBI:58168"/>
        <dbReference type="EC" id="3.1.1.4"/>
    </reaction>
</comment>
<keyword evidence="5 20" id="KW-0378">Hydrolase</keyword>
<comment type="subcellular location">
    <subcellularLocation>
        <location evidence="1 20">Secreted</location>
    </subcellularLocation>
</comment>
<dbReference type="InterPro" id="IPR033113">
    <property type="entry name" value="PLA2_histidine"/>
</dbReference>
<feature type="binding site" evidence="17">
    <location>
        <position position="83"/>
    </location>
    <ligand>
        <name>Ca(2+)</name>
        <dbReference type="ChEBI" id="CHEBI:29108"/>
    </ligand>
</feature>
<feature type="disulfide bond" evidence="18">
    <location>
        <begin position="63"/>
        <end position="79"/>
    </location>
</feature>
<dbReference type="eggNOG" id="KOG4087">
    <property type="taxonomic scope" value="Eukaryota"/>
</dbReference>
<dbReference type="PRINTS" id="PR00389">
    <property type="entry name" value="PHPHLIPASEA2"/>
</dbReference>
<dbReference type="PANTHER" id="PTHR11716:SF94">
    <property type="entry name" value="PHOSPHOLIPASE A2"/>
    <property type="match status" value="1"/>
</dbReference>
<feature type="binding site" evidence="17">
    <location>
        <position position="62"/>
    </location>
    <ligand>
        <name>Ca(2+)</name>
        <dbReference type="ChEBI" id="CHEBI:29108"/>
    </ligand>
</feature>
<feature type="binding site" evidence="17">
    <location>
        <position position="64"/>
    </location>
    <ligand>
        <name>Ca(2+)</name>
        <dbReference type="ChEBI" id="CHEBI:29108"/>
    </ligand>
</feature>
<feature type="domain" description="Phospholipase A2-like central" evidence="21">
    <location>
        <begin position="35"/>
        <end position="159"/>
    </location>
</feature>
<evidence type="ECO:0000313" key="22">
    <source>
        <dbReference type="Proteomes" id="UP000189705"/>
    </source>
</evidence>
<evidence type="ECO:0000256" key="19">
    <source>
        <dbReference type="RuleBase" id="RU003654"/>
    </source>
</evidence>
<accession>A0A1U8CVX6</accession>
<dbReference type="SMART" id="SM00085">
    <property type="entry name" value="PA2c"/>
    <property type="match status" value="1"/>
</dbReference>
<dbReference type="GO" id="GO:0016042">
    <property type="term" value="P:lipid catabolic process"/>
    <property type="evidence" value="ECO:0007669"/>
    <property type="project" value="InterPro"/>
</dbReference>
<evidence type="ECO:0000259" key="21">
    <source>
        <dbReference type="SMART" id="SM00085"/>
    </source>
</evidence>
<gene>
    <name evidence="23" type="primary">PLA2G1B</name>
</gene>
<keyword evidence="3 20" id="KW-0964">Secreted</keyword>
<protein>
    <recommendedName>
        <fullName evidence="2 20">Phospholipase A2</fullName>
        <ecNumber evidence="2 20">3.1.1.4</ecNumber>
    </recommendedName>
</protein>
<proteinExistence type="inferred from homology"/>
<dbReference type="Proteomes" id="UP000189705">
    <property type="component" value="Unplaced"/>
</dbReference>
<dbReference type="AlphaFoldDB" id="A0A1U8CVX6"/>
<dbReference type="InterPro" id="IPR036444">
    <property type="entry name" value="PLipase_A2_dom_sf"/>
</dbReference>
<evidence type="ECO:0000256" key="5">
    <source>
        <dbReference type="ARBA" id="ARBA00022801"/>
    </source>
</evidence>
<comment type="similarity">
    <text evidence="19">Belongs to the phospholipase A2 family.</text>
</comment>
<evidence type="ECO:0000256" key="4">
    <source>
        <dbReference type="ARBA" id="ARBA00022723"/>
    </source>
</evidence>
<evidence type="ECO:0000256" key="9">
    <source>
        <dbReference type="ARBA" id="ARBA00047535"/>
    </source>
</evidence>
<dbReference type="GO" id="GO:0006633">
    <property type="term" value="P:fatty acid biosynthetic process"/>
    <property type="evidence" value="ECO:0007669"/>
    <property type="project" value="TreeGrafter"/>
</dbReference>
<evidence type="ECO:0000256" key="8">
    <source>
        <dbReference type="ARBA" id="ARBA00023157"/>
    </source>
</evidence>
<keyword evidence="8 18" id="KW-1015">Disulfide bond</keyword>
<dbReference type="KEGG" id="asn:102374548"/>
<dbReference type="Gene3D" id="1.20.90.10">
    <property type="entry name" value="Phospholipase A2 domain"/>
    <property type="match status" value="1"/>
</dbReference>
<dbReference type="FunFam" id="1.20.90.10:FF:000011">
    <property type="entry name" value="Phospholipase A(2)"/>
    <property type="match status" value="1"/>
</dbReference>
<evidence type="ECO:0000256" key="16">
    <source>
        <dbReference type="PIRSR" id="PIRSR601211-1"/>
    </source>
</evidence>
<evidence type="ECO:0000256" key="17">
    <source>
        <dbReference type="PIRSR" id="PIRSR601211-2"/>
    </source>
</evidence>
<dbReference type="GO" id="GO:0005576">
    <property type="term" value="C:extracellular region"/>
    <property type="evidence" value="ECO:0007669"/>
    <property type="project" value="UniProtKB-SubCell"/>
</dbReference>
<evidence type="ECO:0000256" key="20">
    <source>
        <dbReference type="RuleBase" id="RU361236"/>
    </source>
</evidence>
<dbReference type="GO" id="GO:0047498">
    <property type="term" value="F:calcium-dependent phospholipase A2 activity"/>
    <property type="evidence" value="ECO:0007669"/>
    <property type="project" value="TreeGrafter"/>
</dbReference>
<comment type="catalytic activity">
    <reaction evidence="12">
        <text>1,2-dihexadecanoyl-sn-glycero-3-phosphocholine + H2O = 1-hexadecanoyl-sn-glycero-3-phosphocholine + hexadecanoate + H(+)</text>
        <dbReference type="Rhea" id="RHEA:41223"/>
        <dbReference type="ChEBI" id="CHEBI:7896"/>
        <dbReference type="ChEBI" id="CHEBI:15377"/>
        <dbReference type="ChEBI" id="CHEBI:15378"/>
        <dbReference type="ChEBI" id="CHEBI:72998"/>
        <dbReference type="ChEBI" id="CHEBI:72999"/>
    </reaction>
    <physiologicalReaction direction="left-to-right" evidence="12">
        <dbReference type="Rhea" id="RHEA:41224"/>
    </physiologicalReaction>
</comment>
<feature type="active site" evidence="16">
    <location>
        <position position="133"/>
    </location>
</feature>
<dbReference type="InterPro" id="IPR016090">
    <property type="entry name" value="PLA2-like_dom"/>
</dbReference>
<feature type="disulfide bond" evidence="18">
    <location>
        <begin position="118"/>
        <end position="130"/>
    </location>
</feature>
<evidence type="ECO:0000256" key="12">
    <source>
        <dbReference type="ARBA" id="ARBA00048227"/>
    </source>
</evidence>
<dbReference type="PANTHER" id="PTHR11716">
    <property type="entry name" value="PHOSPHOLIPASE A2 FAMILY MEMBER"/>
    <property type="match status" value="1"/>
</dbReference>
<dbReference type="PROSITE" id="PS00119">
    <property type="entry name" value="PA2_ASP"/>
    <property type="match status" value="1"/>
</dbReference>
<feature type="disulfide bond" evidence="18">
    <location>
        <begin position="78"/>
        <end position="139"/>
    </location>
</feature>
<keyword evidence="22" id="KW-1185">Reference proteome</keyword>
<dbReference type="EC" id="3.1.1.4" evidence="2 20"/>
<evidence type="ECO:0000256" key="18">
    <source>
        <dbReference type="PIRSR" id="PIRSR601211-3"/>
    </source>
</evidence>
<sequence>MWYSRKSPILLRGGSSRNNSSSDVSIIATDPTPRALWQLRSMIKCTIPNSDPLWRFNHYGCYCGLGGSGTPVDELDKCCQTHDNCYSQAETVPNCHSLFHNPYTQIYSYSCSGPNITCNADNDPCEMHVCECDRAAAICFSKAKYDKAHKDLDKKKYCQGGDSNAF</sequence>
<feature type="active site" evidence="16">
    <location>
        <position position="82"/>
    </location>
</feature>
<name>A0A1U8CVX6_ALLSI</name>
<comment type="catalytic activity">
    <reaction evidence="11">
        <text>N-hexadecanoyl-1,2-di-(9Z-octadecenoyl)-sn-glycero-3-phosphoethanolamine + H2O = N-hexadecanoyl-1-(9Z-octadecenoyl)-sn-glycero-3-phosphoethanolamine + (9Z)-octadecenoate + H(+)</text>
        <dbReference type="Rhea" id="RHEA:45424"/>
        <dbReference type="ChEBI" id="CHEBI:15377"/>
        <dbReference type="ChEBI" id="CHEBI:15378"/>
        <dbReference type="ChEBI" id="CHEBI:30823"/>
        <dbReference type="ChEBI" id="CHEBI:78097"/>
        <dbReference type="ChEBI" id="CHEBI:85217"/>
    </reaction>
    <physiologicalReaction direction="left-to-right" evidence="11">
        <dbReference type="Rhea" id="RHEA:45425"/>
    </physiologicalReaction>
</comment>
<dbReference type="CDD" id="cd00125">
    <property type="entry name" value="PLA2c"/>
    <property type="match status" value="1"/>
</dbReference>
<dbReference type="GO" id="GO:0050482">
    <property type="term" value="P:arachidonate secretion"/>
    <property type="evidence" value="ECO:0007669"/>
    <property type="project" value="InterPro"/>
</dbReference>
<dbReference type="RefSeq" id="XP_014373187.1">
    <property type="nucleotide sequence ID" value="XM_014517701.2"/>
</dbReference>
<keyword evidence="4 17" id="KW-0479">Metal-binding</keyword>
<keyword evidence="6 17" id="KW-0106">Calcium</keyword>
<feature type="disulfide bond" evidence="18">
    <location>
        <begin position="95"/>
        <end position="125"/>
    </location>
</feature>
<reference evidence="23" key="1">
    <citation type="submission" date="2025-08" db="UniProtKB">
        <authorList>
            <consortium name="RefSeq"/>
        </authorList>
    </citation>
    <scope>IDENTIFICATION</scope>
</reference>
<evidence type="ECO:0000256" key="11">
    <source>
        <dbReference type="ARBA" id="ARBA00048221"/>
    </source>
</evidence>
<dbReference type="SUPFAM" id="SSF48619">
    <property type="entry name" value="Phospholipase A2, PLA2"/>
    <property type="match status" value="1"/>
</dbReference>
<evidence type="ECO:0000313" key="23">
    <source>
        <dbReference type="RefSeq" id="XP_014373187.1"/>
    </source>
</evidence>
<dbReference type="PROSITE" id="PS00118">
    <property type="entry name" value="PA2_HIS"/>
    <property type="match status" value="1"/>
</dbReference>
<comment type="catalytic activity">
    <reaction evidence="10">
        <text>1-hexadecanoyl-2-(9Z-octadecenoyl)-sn-glycero-3-phospho-(1'-sn-glycerol) + H2O = 1-hexadecanoyl-sn-glycero-3-phospho-(1'-sn-glycerol) + (9Z)-octadecenoate + H(+)</text>
        <dbReference type="Rhea" id="RHEA:40919"/>
        <dbReference type="ChEBI" id="CHEBI:15377"/>
        <dbReference type="ChEBI" id="CHEBI:15378"/>
        <dbReference type="ChEBI" id="CHEBI:30823"/>
        <dbReference type="ChEBI" id="CHEBI:72841"/>
        <dbReference type="ChEBI" id="CHEBI:75158"/>
    </reaction>
    <physiologicalReaction direction="left-to-right" evidence="10">
        <dbReference type="Rhea" id="RHEA:40920"/>
    </physiologicalReaction>
</comment>
<evidence type="ECO:0000256" key="13">
    <source>
        <dbReference type="ARBA" id="ARBA00048373"/>
    </source>
</evidence>
<keyword evidence="7 20" id="KW-0443">Lipid metabolism</keyword>
<evidence type="ECO:0000256" key="1">
    <source>
        <dbReference type="ARBA" id="ARBA00004613"/>
    </source>
</evidence>
<dbReference type="STRING" id="38654.A0A1U8CVX6"/>
<dbReference type="GeneID" id="102374548"/>
<feature type="disulfide bond" evidence="18">
    <location>
        <begin position="85"/>
        <end position="132"/>
    </location>
</feature>
<dbReference type="InterPro" id="IPR033112">
    <property type="entry name" value="PLA2_Asp_AS"/>
</dbReference>
<organism evidence="22 23">
    <name type="scientific">Alligator sinensis</name>
    <name type="common">Chinese alligator</name>
    <dbReference type="NCBI Taxonomy" id="38654"/>
    <lineage>
        <taxon>Eukaryota</taxon>
        <taxon>Metazoa</taxon>
        <taxon>Chordata</taxon>
        <taxon>Craniata</taxon>
        <taxon>Vertebrata</taxon>
        <taxon>Euteleostomi</taxon>
        <taxon>Archelosauria</taxon>
        <taxon>Archosauria</taxon>
        <taxon>Crocodylia</taxon>
        <taxon>Alligatoridae</taxon>
        <taxon>Alligatorinae</taxon>
        <taxon>Alligator</taxon>
    </lineage>
</organism>
<dbReference type="GO" id="GO:0005102">
    <property type="term" value="F:signaling receptor binding"/>
    <property type="evidence" value="ECO:0007669"/>
    <property type="project" value="UniProtKB-ARBA"/>
</dbReference>
<dbReference type="InParanoid" id="A0A1U8CVX6"/>